<dbReference type="AlphaFoldDB" id="A0A226NK65"/>
<dbReference type="PANTHER" id="PTHR12902:SF9">
    <property type="entry name" value="WISKOTT-ALDRICH SYNDROME PROTEIN FAMILY MEMBER"/>
    <property type="match status" value="1"/>
</dbReference>
<keyword evidence="3 7" id="KW-0963">Cytoplasm</keyword>
<reference evidence="10 11" key="1">
    <citation type="submission" date="2016-07" db="EMBL/GenBank/DDBJ databases">
        <title>Disparate Historic Effective Population Sizes Predicted by Modern Levels of Genome Diversity for the Scaled Quail (Callipepla squamata) and the Northern Bobwhite (Colinus virginianus): Inferences from First and Second Generation Draft Genome Assemblies for Sympatric New World Quail.</title>
        <authorList>
            <person name="Oldeschulte D.L."/>
            <person name="Halley Y.A."/>
            <person name="Bhattarai E.K."/>
            <person name="Brashear W.A."/>
            <person name="Hill J."/>
            <person name="Metz R.P."/>
            <person name="Johnson C.D."/>
            <person name="Rollins D."/>
            <person name="Peterson M.J."/>
            <person name="Bickhart D.M."/>
            <person name="Decker J.E."/>
            <person name="Seabury C.M."/>
        </authorList>
    </citation>
    <scope>NUCLEOTIDE SEQUENCE [LARGE SCALE GENOMIC DNA]</scope>
    <source>
        <strain evidence="10 11">Texas</strain>
        <tissue evidence="10">Leg muscle</tissue>
    </source>
</reference>
<dbReference type="Pfam" id="PF02205">
    <property type="entry name" value="WH2"/>
    <property type="match status" value="1"/>
</dbReference>
<dbReference type="GO" id="GO:0030027">
    <property type="term" value="C:lamellipodium"/>
    <property type="evidence" value="ECO:0007669"/>
    <property type="project" value="TreeGrafter"/>
</dbReference>
<dbReference type="PANTHER" id="PTHR12902">
    <property type="entry name" value="WASP-1"/>
    <property type="match status" value="1"/>
</dbReference>
<evidence type="ECO:0000313" key="10">
    <source>
        <dbReference type="EMBL" id="OXB67639.1"/>
    </source>
</evidence>
<dbReference type="OrthoDB" id="1060785at2759"/>
<evidence type="ECO:0000256" key="1">
    <source>
        <dbReference type="ARBA" id="ARBA00004245"/>
    </source>
</evidence>
<accession>A0A226NK65</accession>
<keyword evidence="11" id="KW-1185">Reference proteome</keyword>
<dbReference type="STRING" id="9009.A0A226NK65"/>
<evidence type="ECO:0000256" key="3">
    <source>
        <dbReference type="ARBA" id="ARBA00022490"/>
    </source>
</evidence>
<organism evidence="10 11">
    <name type="scientific">Callipepla squamata</name>
    <name type="common">Scaled quail</name>
    <dbReference type="NCBI Taxonomy" id="9009"/>
    <lineage>
        <taxon>Eukaryota</taxon>
        <taxon>Metazoa</taxon>
        <taxon>Chordata</taxon>
        <taxon>Craniata</taxon>
        <taxon>Vertebrata</taxon>
        <taxon>Euteleostomi</taxon>
        <taxon>Archelosauria</taxon>
        <taxon>Archosauria</taxon>
        <taxon>Dinosauria</taxon>
        <taxon>Saurischia</taxon>
        <taxon>Theropoda</taxon>
        <taxon>Coelurosauria</taxon>
        <taxon>Aves</taxon>
        <taxon>Neognathae</taxon>
        <taxon>Galloanserae</taxon>
        <taxon>Galliformes</taxon>
        <taxon>Odontophoridae</taxon>
        <taxon>Callipepla</taxon>
    </lineage>
</organism>
<comment type="similarity">
    <text evidence="2 7">Belongs to the SCAR/WAVE family.</text>
</comment>
<proteinExistence type="inferred from homology"/>
<evidence type="ECO:0000256" key="8">
    <source>
        <dbReference type="SAM" id="MobiDB-lite"/>
    </source>
</evidence>
<feature type="compositionally biased region" description="Low complexity" evidence="8">
    <location>
        <begin position="388"/>
        <end position="408"/>
    </location>
</feature>
<comment type="subcellular location">
    <subcellularLocation>
        <location evidence="1 7">Cytoplasm</location>
        <location evidence="1 7">Cytoskeleton</location>
    </subcellularLocation>
</comment>
<name>A0A226NK65_CALSU</name>
<comment type="caution">
    <text evidence="10">The sequence shown here is derived from an EMBL/GenBank/DDBJ whole genome shotgun (WGS) entry which is preliminary data.</text>
</comment>
<dbReference type="GO" id="GO:0034237">
    <property type="term" value="F:protein kinase A regulatory subunit binding"/>
    <property type="evidence" value="ECO:0007669"/>
    <property type="project" value="TreeGrafter"/>
</dbReference>
<dbReference type="PROSITE" id="PS51082">
    <property type="entry name" value="WH2"/>
    <property type="match status" value="1"/>
</dbReference>
<dbReference type="Gene3D" id="6.10.280.150">
    <property type="match status" value="2"/>
</dbReference>
<dbReference type="GO" id="GO:0005856">
    <property type="term" value="C:cytoskeleton"/>
    <property type="evidence" value="ECO:0007669"/>
    <property type="project" value="UniProtKB-SubCell"/>
</dbReference>
<dbReference type="GO" id="GO:0003779">
    <property type="term" value="F:actin binding"/>
    <property type="evidence" value="ECO:0007669"/>
    <property type="project" value="UniProtKB-UniRule"/>
</dbReference>
<evidence type="ECO:0000256" key="6">
    <source>
        <dbReference type="ARBA" id="ARBA00023212"/>
    </source>
</evidence>
<dbReference type="Proteomes" id="UP000198323">
    <property type="component" value="Unassembled WGS sequence"/>
</dbReference>
<dbReference type="GO" id="GO:0031209">
    <property type="term" value="C:SCAR complex"/>
    <property type="evidence" value="ECO:0007669"/>
    <property type="project" value="TreeGrafter"/>
</dbReference>
<dbReference type="EMBL" id="MCFN01000034">
    <property type="protein sequence ID" value="OXB67639.1"/>
    <property type="molecule type" value="Genomic_DNA"/>
</dbReference>
<dbReference type="InterPro" id="IPR003124">
    <property type="entry name" value="WH2_dom"/>
</dbReference>
<feature type="compositionally biased region" description="Pro residues" evidence="8">
    <location>
        <begin position="409"/>
        <end position="419"/>
    </location>
</feature>
<keyword evidence="4" id="KW-0597">Phosphoprotein</keyword>
<gene>
    <name evidence="10" type="ORF">ASZ78_016762</name>
</gene>
<feature type="compositionally biased region" description="Low complexity" evidence="8">
    <location>
        <begin position="445"/>
        <end position="455"/>
    </location>
</feature>
<dbReference type="GO" id="GO:0030036">
    <property type="term" value="P:actin cytoskeleton organization"/>
    <property type="evidence" value="ECO:0007669"/>
    <property type="project" value="UniProtKB-UniRule"/>
</dbReference>
<dbReference type="FunFam" id="1.20.5.340:FF:000012">
    <property type="entry name" value="Wiskott-Aldrich syndrome protein family member 1"/>
    <property type="match status" value="1"/>
</dbReference>
<dbReference type="GO" id="GO:2000601">
    <property type="term" value="P:positive regulation of Arp2/3 complex-mediated actin nucleation"/>
    <property type="evidence" value="ECO:0007669"/>
    <property type="project" value="TreeGrafter"/>
</dbReference>
<evidence type="ECO:0000259" key="9">
    <source>
        <dbReference type="PROSITE" id="PS51082"/>
    </source>
</evidence>
<dbReference type="InterPro" id="IPR028288">
    <property type="entry name" value="SCAR/WAVE_fam"/>
</dbReference>
<dbReference type="Gene3D" id="1.20.5.340">
    <property type="match status" value="1"/>
</dbReference>
<feature type="region of interest" description="Disordered" evidence="8">
    <location>
        <begin position="172"/>
        <end position="192"/>
    </location>
</feature>
<feature type="compositionally biased region" description="Basic and acidic residues" evidence="8">
    <location>
        <begin position="181"/>
        <end position="192"/>
    </location>
</feature>
<dbReference type="PRINTS" id="PR01217">
    <property type="entry name" value="PRICHEXTENSN"/>
</dbReference>
<evidence type="ECO:0000256" key="4">
    <source>
        <dbReference type="ARBA" id="ARBA00022553"/>
    </source>
</evidence>
<evidence type="ECO:0000256" key="5">
    <source>
        <dbReference type="ARBA" id="ARBA00023203"/>
    </source>
</evidence>
<feature type="compositionally biased region" description="Pro residues" evidence="8">
    <location>
        <begin position="426"/>
        <end position="444"/>
    </location>
</feature>
<feature type="region of interest" description="Disordered" evidence="8">
    <location>
        <begin position="305"/>
        <end position="474"/>
    </location>
</feature>
<evidence type="ECO:0000256" key="7">
    <source>
        <dbReference type="RuleBase" id="RU367034"/>
    </source>
</evidence>
<feature type="domain" description="WH2" evidence="9">
    <location>
        <begin position="476"/>
        <end position="493"/>
    </location>
</feature>
<evidence type="ECO:0000256" key="2">
    <source>
        <dbReference type="ARBA" id="ARBA00006993"/>
    </source>
</evidence>
<comment type="function">
    <text evidence="7">Downstream effector molecule involved in the transmission of signals from tyrosine kinase receptors and small GTPases to the actin cytoskeleton. Promotes formation of actin filaments. Part of the WAVE complex that regulates lamellipodia formation. The WAVE complex regulates actin filament reorganization via its interaction with the Arp2/3 complex.</text>
</comment>
<keyword evidence="6 7" id="KW-0206">Cytoskeleton</keyword>
<keyword evidence="5 7" id="KW-0009">Actin-binding</keyword>
<dbReference type="GO" id="GO:0071933">
    <property type="term" value="F:Arp2/3 complex binding"/>
    <property type="evidence" value="ECO:0007669"/>
    <property type="project" value="TreeGrafter"/>
</dbReference>
<evidence type="ECO:0000313" key="11">
    <source>
        <dbReference type="Proteomes" id="UP000198323"/>
    </source>
</evidence>
<protein>
    <recommendedName>
        <fullName evidence="7">Wiskott-Aldrich syndrome protein family member</fullName>
        <shortName evidence="7">WASP family protein member</shortName>
    </recommendedName>
</protein>
<sequence length="538" mass="59587">MPLVKRNIEPRHLCRGALPEGVTSELECVTNSTLAAIIKQLGSLSRHAEDIFGELFNEANSFYMRMNSLQERVDLLVIKVTQLDSTVEEVSLQDINMRKAFKSSTVQNQQVVSRNSIPNPVMEMYQRCDKPPPLNILTPYRDDKKDGLKFYTDPSYFFNLWKEKMLQATEDKRKEKRRQKEQRLVEDSTREVKKVRKARNRRLEWNMMAYDKEFRPDNRFSPSPYHMASSEGSLSPDNRQVLPIILPQTTPLPSPPPPRRATLWFSCCRRSYTSDAAEHSYPASPNHPAQLLAPTAHLPAEHKEGVLPAVPPPEHGYRPPASSRQNSLNRAQQPHAPQPPEAVLNGPRPHLVKDFGPQPVPMTEYFVPPAPPPPPPVIPSAQTAFDSPMAAPTALPPGAAAPAAHPSYVPSPPPAPPGPYSASPPQAGPMGPPVAPPPPPPGPPALTTSPAHSASPPAPAAESRKPPIPLMPMSDARSDLLAAIRRGIQLRKVQEQWEQEAKKEPVGNDVATILSRRIAVEYSESDDDSELDDNEWSD</sequence>
<feature type="compositionally biased region" description="Pro residues" evidence="8">
    <location>
        <begin position="368"/>
        <end position="378"/>
    </location>
</feature>
<comment type="subunit">
    <text evidence="7">Binds actin and the Arp2/3 complex.</text>
</comment>
<dbReference type="SMART" id="SM00246">
    <property type="entry name" value="WH2"/>
    <property type="match status" value="1"/>
</dbReference>